<accession>A0ABY5K8G5</accession>
<dbReference type="PANTHER" id="PTHR10587">
    <property type="entry name" value="GLYCOSYL TRANSFERASE-RELATED"/>
    <property type="match status" value="1"/>
</dbReference>
<dbReference type="EMBL" id="CP101989">
    <property type="protein sequence ID" value="UUI66752.1"/>
    <property type="molecule type" value="Genomic_DNA"/>
</dbReference>
<dbReference type="Proteomes" id="UP001317322">
    <property type="component" value="Chromosome"/>
</dbReference>
<sequence>MWFAGVGWVGTDLVVAVVDASGAPVSARRAYPVALLDDLVADLARWRGAAPGGLACVIDSTAGVLERVLVEADLAVHRVDPPHARARAPHHGCPAGGAPVEQLAALAVTSPAALQRLTALEGGLAGRDAEVEQAEAACVPLEDDLRAAGSLVVRGPAGSREVALTFDDGPHPEHTPALLRVLRRFDVHATFFCVGMQAQAHPHVVEQIAAAGHTIGHHTWSHAYLPDLDSLSLSYQLERTSATIENVTGTAPTLVRPPYGGRDPRVLRELAASGMTTVMWDVESPDWARPGADVIVRDVVTGCADGSVVLLHDGGGDRAQTVEAVPRILESLLGDGYRVAPLDRFVPSAGRTAAAPRPSR</sequence>
<evidence type="ECO:0000259" key="1">
    <source>
        <dbReference type="PROSITE" id="PS51677"/>
    </source>
</evidence>
<proteinExistence type="predicted"/>
<dbReference type="Gene3D" id="3.20.20.370">
    <property type="entry name" value="Glycoside hydrolase/deacetylase"/>
    <property type="match status" value="1"/>
</dbReference>
<organism evidence="2 3">
    <name type="scientific">Cellulomonas wangsupingiae</name>
    <dbReference type="NCBI Taxonomy" id="2968085"/>
    <lineage>
        <taxon>Bacteria</taxon>
        <taxon>Bacillati</taxon>
        <taxon>Actinomycetota</taxon>
        <taxon>Actinomycetes</taxon>
        <taxon>Micrococcales</taxon>
        <taxon>Cellulomonadaceae</taxon>
        <taxon>Cellulomonas</taxon>
    </lineage>
</organism>
<dbReference type="SUPFAM" id="SSF88713">
    <property type="entry name" value="Glycoside hydrolase/deacetylase"/>
    <property type="match status" value="1"/>
</dbReference>
<keyword evidence="3" id="KW-1185">Reference proteome</keyword>
<dbReference type="InterPro" id="IPR050248">
    <property type="entry name" value="Polysacc_deacetylase_ArnD"/>
</dbReference>
<dbReference type="InterPro" id="IPR002509">
    <property type="entry name" value="NODB_dom"/>
</dbReference>
<evidence type="ECO:0000313" key="2">
    <source>
        <dbReference type="EMBL" id="UUI66752.1"/>
    </source>
</evidence>
<name>A0ABY5K8G5_9CELL</name>
<dbReference type="Pfam" id="PF01522">
    <property type="entry name" value="Polysacc_deac_1"/>
    <property type="match status" value="1"/>
</dbReference>
<dbReference type="CDD" id="cd10917">
    <property type="entry name" value="CE4_NodB_like_6s_7s"/>
    <property type="match status" value="1"/>
</dbReference>
<protein>
    <submittedName>
        <fullName evidence="2">Polysaccharide deacetylase family protein</fullName>
    </submittedName>
</protein>
<dbReference type="InterPro" id="IPR011330">
    <property type="entry name" value="Glyco_hydro/deAcase_b/a-brl"/>
</dbReference>
<reference evidence="2 3" key="1">
    <citation type="submission" date="2022-07" db="EMBL/GenBank/DDBJ databases">
        <title>Novel species in genus cellulomonas.</title>
        <authorList>
            <person name="Ye L."/>
        </authorList>
    </citation>
    <scope>NUCLEOTIDE SEQUENCE [LARGE SCALE GENOMIC DNA]</scope>
    <source>
        <strain evidence="3">zg-Y908</strain>
    </source>
</reference>
<feature type="domain" description="NodB homology" evidence="1">
    <location>
        <begin position="160"/>
        <end position="340"/>
    </location>
</feature>
<dbReference type="PROSITE" id="PS51677">
    <property type="entry name" value="NODB"/>
    <property type="match status" value="1"/>
</dbReference>
<gene>
    <name evidence="2" type="ORF">NP075_08665</name>
</gene>
<dbReference type="RefSeq" id="WP_227583102.1">
    <property type="nucleotide sequence ID" value="NZ_CP101989.1"/>
</dbReference>
<evidence type="ECO:0000313" key="3">
    <source>
        <dbReference type="Proteomes" id="UP001317322"/>
    </source>
</evidence>